<comment type="caution">
    <text evidence="2">The sequence shown here is derived from an EMBL/GenBank/DDBJ whole genome shotgun (WGS) entry which is preliminary data.</text>
</comment>
<gene>
    <name evidence="2" type="ORF">J121_872</name>
</gene>
<evidence type="ECO:0000313" key="2">
    <source>
        <dbReference type="EMBL" id="KNH03605.1"/>
    </source>
</evidence>
<dbReference type="AlphaFoldDB" id="A0A0L1KHR4"/>
<evidence type="ECO:0000313" key="3">
    <source>
        <dbReference type="Proteomes" id="UP000037446"/>
    </source>
</evidence>
<sequence>MGSHVGHAAPPAMEWRGRSGAGSRSRRRRAAPAHKQKTNMVHLWIGIKGTGLFIQMGACRTDYATKTRSSFQQIITCR</sequence>
<protein>
    <submittedName>
        <fullName evidence="2">Uncharacterized protein</fullName>
    </submittedName>
</protein>
<proteinExistence type="predicted"/>
<evidence type="ECO:0000256" key="1">
    <source>
        <dbReference type="SAM" id="MobiDB-lite"/>
    </source>
</evidence>
<dbReference type="Proteomes" id="UP000037446">
    <property type="component" value="Unassembled WGS sequence"/>
</dbReference>
<name>A0A0L1KHR4_9SPHN</name>
<organism evidence="2 3">
    <name type="scientific">Qipengyuania citrea LAMA 915</name>
    <dbReference type="NCBI Taxonomy" id="1306953"/>
    <lineage>
        <taxon>Bacteria</taxon>
        <taxon>Pseudomonadati</taxon>
        <taxon>Pseudomonadota</taxon>
        <taxon>Alphaproteobacteria</taxon>
        <taxon>Sphingomonadales</taxon>
        <taxon>Erythrobacteraceae</taxon>
        <taxon>Qipengyuania</taxon>
    </lineage>
</organism>
<feature type="region of interest" description="Disordered" evidence="1">
    <location>
        <begin position="1"/>
        <end position="36"/>
    </location>
</feature>
<feature type="compositionally biased region" description="Basic residues" evidence="1">
    <location>
        <begin position="24"/>
        <end position="36"/>
    </location>
</feature>
<dbReference type="PATRIC" id="fig|1306953.7.peg.880"/>
<reference evidence="2" key="1">
    <citation type="submission" date="2015-02" db="EMBL/GenBank/DDBJ databases">
        <authorList>
            <person name="Chooi Y.-H."/>
        </authorList>
    </citation>
    <scope>NUCLEOTIDE SEQUENCE [LARGE SCALE GENOMIC DNA]</scope>
    <source>
        <strain evidence="2">LAMA 915</strain>
    </source>
</reference>
<dbReference type="EMBL" id="JYNE01000001">
    <property type="protein sequence ID" value="KNH03605.1"/>
    <property type="molecule type" value="Genomic_DNA"/>
</dbReference>
<accession>A0A0L1KHR4</accession>